<feature type="compositionally biased region" description="Acidic residues" evidence="1">
    <location>
        <begin position="1089"/>
        <end position="1099"/>
    </location>
</feature>
<reference evidence="2 3" key="1">
    <citation type="journal article" date="2016" name="Proc. Natl. Acad. Sci. U.S.A.">
        <title>Comparative genomics of biotechnologically important yeasts.</title>
        <authorList>
            <person name="Riley R."/>
            <person name="Haridas S."/>
            <person name="Wolfe K.H."/>
            <person name="Lopes M.R."/>
            <person name="Hittinger C.T."/>
            <person name="Goeker M."/>
            <person name="Salamov A.A."/>
            <person name="Wisecaver J.H."/>
            <person name="Long T.M."/>
            <person name="Calvey C.H."/>
            <person name="Aerts A.L."/>
            <person name="Barry K.W."/>
            <person name="Choi C."/>
            <person name="Clum A."/>
            <person name="Coughlan A.Y."/>
            <person name="Deshpande S."/>
            <person name="Douglass A.P."/>
            <person name="Hanson S.J."/>
            <person name="Klenk H.-P."/>
            <person name="LaButti K.M."/>
            <person name="Lapidus A."/>
            <person name="Lindquist E.A."/>
            <person name="Lipzen A.M."/>
            <person name="Meier-Kolthoff J.P."/>
            <person name="Ohm R.A."/>
            <person name="Otillar R.P."/>
            <person name="Pangilinan J.L."/>
            <person name="Peng Y."/>
            <person name="Rokas A."/>
            <person name="Rosa C.A."/>
            <person name="Scheuner C."/>
            <person name="Sibirny A.A."/>
            <person name="Slot J.C."/>
            <person name="Stielow J.B."/>
            <person name="Sun H."/>
            <person name="Kurtzman C.P."/>
            <person name="Blackwell M."/>
            <person name="Grigoriev I.V."/>
            <person name="Jeffries T.W."/>
        </authorList>
    </citation>
    <scope>NUCLEOTIDE SEQUENCE [LARGE SCALE GENOMIC DNA]</scope>
    <source>
        <strain evidence="2 3">NRRL Y-2026</strain>
    </source>
</reference>
<dbReference type="OrthoDB" id="10612015at2759"/>
<evidence type="ECO:0008006" key="4">
    <source>
        <dbReference type="Google" id="ProtNLM"/>
    </source>
</evidence>
<proteinExistence type="predicted"/>
<organism evidence="2 3">
    <name type="scientific">Pichia membranifaciens NRRL Y-2026</name>
    <dbReference type="NCBI Taxonomy" id="763406"/>
    <lineage>
        <taxon>Eukaryota</taxon>
        <taxon>Fungi</taxon>
        <taxon>Dikarya</taxon>
        <taxon>Ascomycota</taxon>
        <taxon>Saccharomycotina</taxon>
        <taxon>Pichiomycetes</taxon>
        <taxon>Pichiales</taxon>
        <taxon>Pichiaceae</taxon>
        <taxon>Pichia</taxon>
    </lineage>
</organism>
<dbReference type="Proteomes" id="UP000094455">
    <property type="component" value="Unassembled WGS sequence"/>
</dbReference>
<dbReference type="RefSeq" id="XP_019015392.1">
    <property type="nucleotide sequence ID" value="XM_019162040.1"/>
</dbReference>
<keyword evidence="3" id="KW-1185">Reference proteome</keyword>
<feature type="compositionally biased region" description="Basic and acidic residues" evidence="1">
    <location>
        <begin position="1065"/>
        <end position="1079"/>
    </location>
</feature>
<dbReference type="GeneID" id="30178727"/>
<protein>
    <recommendedName>
        <fullName evidence="4">SWIM-type domain-containing protein</fullName>
    </recommendedName>
</protein>
<name>A0A1E3NDS6_9ASCO</name>
<gene>
    <name evidence="2" type="ORF">PICMEDRAFT_18523</name>
</gene>
<feature type="region of interest" description="Disordered" evidence="1">
    <location>
        <begin position="1065"/>
        <end position="1119"/>
    </location>
</feature>
<dbReference type="AlphaFoldDB" id="A0A1E3NDS6"/>
<evidence type="ECO:0000313" key="3">
    <source>
        <dbReference type="Proteomes" id="UP000094455"/>
    </source>
</evidence>
<evidence type="ECO:0000313" key="2">
    <source>
        <dbReference type="EMBL" id="ODQ44279.1"/>
    </source>
</evidence>
<sequence>MVFDRSDLRESIVQLGVRHADNIVDGHLVLPERLNWQRLVDDDFYEAVLEYYNDRPEIRLADQELLVLLGHYKPRELSLVQLLLNFVYRTLPKECQYDPSSYLEERVLVHSPFHVQELSVHFHEGLILGKHKFLSYEELLPFSYQKYLPYVKQLYFDDDVPPICCDTRASLSYKYYLPDRLEDPRYNEFLLVSEGNKFWEAVKSFPCEYNRGTFALCSEIALDIEKGYPHCFTFAQFIKVFPFMRGMKMGSSSTSTFVSRKPSYFNNYIQYAMMVCSSNYSEEQMRRKKKARTDSPKLRNRLKIVSIDCPVKYKITIDFKHKVVLIRSYEKHSKLCHLFQKRKGYTIMRKLMTIMDSNQSSTLYMNTMYDHSKLEYYGRDQICLKNIRVAKNISTNTRSKDLLGNDYMTDFHILNKLIQSKSGNFNFKDRQYSFTFKEEMVVENIFYDRLQGFLIGSKQSLLDLSTQVVFGIDATFNVTQYRSLKLLTVVYQNIQTRKIVVGCVGFLPGSESTGNYSAFISALKNRISLLKGGEEAFPNLKYIVTDDSKAAHNGLKEHFGSNVKVVKCLWHKRINFETHLDKVGVDIMMKVMWDRNPLKARAWLEALKEYYHLALKAAYMKPRSEKFTLLVYKRGMKKNCVKIKSLLLRRSRYLLKVKSFLNYIVSLESDCESWCLSYRCVLPDAYSIDNVPEITDEIRKRGVRALNQLAGEEEMSVLQQHELNLLYGNIYLSLANRNEGRSEEVYCHVKELEHEFNKSYSLFTDHLDNPQFGLLMLTTSNNESIHNALKNHYNMKHCPHLVDLYIKLQNYFYSKITKPNFYSIVVRHDFPFVRDMTLGQQVQFNREMDDFTKEFVAEEIVKAEVHGATVTATLCGCRVRAKNCVPCRHMLQKLHQSCTREARSQLGLDLESLSNSDLSVDIVDQDDKIDILASQLLETALKQNTCYRKIVKRLADIENVVRESKQWEDIDFSANLNLIRRKTSDNSALSYELAKEISKEAKINIDLVAEMFRDLRTESDKKKVEHFFSNINDNIKNLVDGVPSFKDAIRVIDFDLLLQSFGKGHDVEEDHTSGERSSSEDELSVVGTENEDDKEEDPGEGLLKESDDDEGMSLTDLSD</sequence>
<evidence type="ECO:0000256" key="1">
    <source>
        <dbReference type="SAM" id="MobiDB-lite"/>
    </source>
</evidence>
<dbReference type="EMBL" id="KV454008">
    <property type="protein sequence ID" value="ODQ44279.1"/>
    <property type="molecule type" value="Genomic_DNA"/>
</dbReference>
<accession>A0A1E3NDS6</accession>